<organism evidence="9 10">
    <name type="scientific">Brassicogethes aeneus</name>
    <name type="common">Rape pollen beetle</name>
    <name type="synonym">Meligethes aeneus</name>
    <dbReference type="NCBI Taxonomy" id="1431903"/>
    <lineage>
        <taxon>Eukaryota</taxon>
        <taxon>Metazoa</taxon>
        <taxon>Ecdysozoa</taxon>
        <taxon>Arthropoda</taxon>
        <taxon>Hexapoda</taxon>
        <taxon>Insecta</taxon>
        <taxon>Pterygota</taxon>
        <taxon>Neoptera</taxon>
        <taxon>Endopterygota</taxon>
        <taxon>Coleoptera</taxon>
        <taxon>Polyphaga</taxon>
        <taxon>Cucujiformia</taxon>
        <taxon>Nitidulidae</taxon>
        <taxon>Meligethinae</taxon>
        <taxon>Brassicogethes</taxon>
    </lineage>
</organism>
<dbReference type="GO" id="GO:0017119">
    <property type="term" value="C:Golgi transport complex"/>
    <property type="evidence" value="ECO:0007669"/>
    <property type="project" value="InterPro"/>
</dbReference>
<name>A0A9P0B8T6_BRAAE</name>
<dbReference type="GO" id="GO:0006886">
    <property type="term" value="P:intracellular protein transport"/>
    <property type="evidence" value="ECO:0007669"/>
    <property type="project" value="InterPro"/>
</dbReference>
<evidence type="ECO:0000256" key="4">
    <source>
        <dbReference type="ARBA" id="ARBA00022448"/>
    </source>
</evidence>
<dbReference type="PANTHER" id="PTHR21443">
    <property type="entry name" value="CONSERVED OLIGOMERIC GOLGI COMPLEX COMPONENT 7"/>
    <property type="match status" value="1"/>
</dbReference>
<evidence type="ECO:0000256" key="6">
    <source>
        <dbReference type="ARBA" id="ARBA00023034"/>
    </source>
</evidence>
<dbReference type="Proteomes" id="UP001154078">
    <property type="component" value="Chromosome 6"/>
</dbReference>
<evidence type="ECO:0000256" key="2">
    <source>
        <dbReference type="ARBA" id="ARBA00005831"/>
    </source>
</evidence>
<keyword evidence="4" id="KW-0813">Transport</keyword>
<dbReference type="GO" id="GO:0007030">
    <property type="term" value="P:Golgi organization"/>
    <property type="evidence" value="ECO:0007669"/>
    <property type="project" value="TreeGrafter"/>
</dbReference>
<keyword evidence="5" id="KW-0653">Protein transport</keyword>
<dbReference type="Pfam" id="PF10191">
    <property type="entry name" value="COG7"/>
    <property type="match status" value="2"/>
</dbReference>
<protein>
    <recommendedName>
        <fullName evidence="3">Conserved oligomeric Golgi complex subunit 7</fullName>
    </recommendedName>
    <alternativeName>
        <fullName evidence="8">Component of oligomeric Golgi complex 7</fullName>
    </alternativeName>
</protein>
<evidence type="ECO:0000313" key="9">
    <source>
        <dbReference type="EMBL" id="CAH0559114.1"/>
    </source>
</evidence>
<keyword evidence="10" id="KW-1185">Reference proteome</keyword>
<dbReference type="GO" id="GO:0006890">
    <property type="term" value="P:retrograde vesicle-mediated transport, Golgi to endoplasmic reticulum"/>
    <property type="evidence" value="ECO:0007669"/>
    <property type="project" value="TreeGrafter"/>
</dbReference>
<proteinExistence type="inferred from homology"/>
<evidence type="ECO:0000256" key="5">
    <source>
        <dbReference type="ARBA" id="ARBA00022927"/>
    </source>
</evidence>
<gene>
    <name evidence="9" type="ORF">MELIAE_LOCUS9272</name>
</gene>
<sequence>MAADSMPMNHSSHLSLVIQDISLFSDDNFDTKAWINEILKNGENEKDGKSTMSMVMKLQLYVQQVHNALENTTQEIQGSLPTILRDSKNLQEEALILKEKMVLVKDEVLKIEEETGNSINTIKKLDTFKNQLFLAKQGLHESDNWTILVNDLEEVFDSKNIENISKRILGMQNSLKLLVNVSDYDERKLQLEGLKNRLEAIASPSIVQAFSSNNSEQSIFFVKIFTSINRSAQLKKYYQKCQKDILLKKWRDQLEIEHEDSVVQLVHNYFNVLLSNWHNQCKWFHQVFGNDASLELFVDTYIDVLSSLEPSINVCADAALKQVGDKLSLLHELKETTKQFANSLIKLLEPVKLDNNKLSLMMKAVYKPMVPYVGKFAAYEQANLMKKLSTLNCMKEELPDTIQALGLSTPSIIEICRTAKKHCYEITENCGYCGLLIALRAFLLGYADFYRVALRQLDRNKKNEEDWVTFQMCFTLLQSAGEVLINFQQLEKDLTATVLDINQKHNAIEFKYLLLNASDLKEFESLVKCVTEGTKLSLLDQAINEFNRLCSDIHHTTYQVVFAPISVQLEVVQSPKTWSQFANSALHNSDLPDYSFTPQEYITQIGQYIMTLPQHLEPFLFRENPALSCALKSVDQDYSNAADIEGALADVFLKLVAKGTCQNFSDKILSICELSQPSSRQLAHDICYLNNVLKDLGFSVSENLQQLAVLLKIPSDQYQAQSVGCSARYVAAVRQMRNITSN</sequence>
<evidence type="ECO:0000256" key="7">
    <source>
        <dbReference type="ARBA" id="ARBA00023136"/>
    </source>
</evidence>
<dbReference type="InterPro" id="IPR019335">
    <property type="entry name" value="COG7"/>
</dbReference>
<comment type="subcellular location">
    <subcellularLocation>
        <location evidence="1">Golgi apparatus membrane</location>
        <topology evidence="1">Peripheral membrane protein</topology>
    </subcellularLocation>
</comment>
<dbReference type="AlphaFoldDB" id="A0A9P0B8T6"/>
<evidence type="ECO:0000313" key="10">
    <source>
        <dbReference type="Proteomes" id="UP001154078"/>
    </source>
</evidence>
<evidence type="ECO:0000256" key="8">
    <source>
        <dbReference type="ARBA" id="ARBA00031345"/>
    </source>
</evidence>
<dbReference type="OrthoDB" id="245173at2759"/>
<dbReference type="PANTHER" id="PTHR21443:SF0">
    <property type="entry name" value="CONSERVED OLIGOMERIC GOLGI COMPLEX SUBUNIT 7"/>
    <property type="match status" value="1"/>
</dbReference>
<comment type="similarity">
    <text evidence="2">Belongs to the COG7 family.</text>
</comment>
<reference evidence="9" key="1">
    <citation type="submission" date="2021-12" db="EMBL/GenBank/DDBJ databases">
        <authorList>
            <person name="King R."/>
        </authorList>
    </citation>
    <scope>NUCLEOTIDE SEQUENCE</scope>
</reference>
<keyword evidence="6" id="KW-0333">Golgi apparatus</keyword>
<evidence type="ECO:0000256" key="3">
    <source>
        <dbReference type="ARBA" id="ARBA00020984"/>
    </source>
</evidence>
<keyword evidence="7" id="KW-0472">Membrane</keyword>
<evidence type="ECO:0000256" key="1">
    <source>
        <dbReference type="ARBA" id="ARBA00004395"/>
    </source>
</evidence>
<accession>A0A9P0B8T6</accession>
<dbReference type="EMBL" id="OV121137">
    <property type="protein sequence ID" value="CAH0559114.1"/>
    <property type="molecule type" value="Genomic_DNA"/>
</dbReference>
<dbReference type="GO" id="GO:0000139">
    <property type="term" value="C:Golgi membrane"/>
    <property type="evidence" value="ECO:0007669"/>
    <property type="project" value="UniProtKB-SubCell"/>
</dbReference>